<proteinExistence type="predicted"/>
<feature type="transmembrane region" description="Helical" evidence="1">
    <location>
        <begin position="6"/>
        <end position="25"/>
    </location>
</feature>
<organism evidence="2 3">
    <name type="scientific">Rothia dentocariosa</name>
    <dbReference type="NCBI Taxonomy" id="2047"/>
    <lineage>
        <taxon>Bacteria</taxon>
        <taxon>Bacillati</taxon>
        <taxon>Actinomycetota</taxon>
        <taxon>Actinomycetes</taxon>
        <taxon>Micrococcales</taxon>
        <taxon>Micrococcaceae</taxon>
        <taxon>Rothia</taxon>
    </lineage>
</organism>
<keyword evidence="1" id="KW-0812">Transmembrane</keyword>
<dbReference type="Proteomes" id="UP000270988">
    <property type="component" value="Chromosome"/>
</dbReference>
<evidence type="ECO:0008006" key="4">
    <source>
        <dbReference type="Google" id="ProtNLM"/>
    </source>
</evidence>
<reference evidence="2 3" key="1">
    <citation type="submission" date="2018-12" db="EMBL/GenBank/DDBJ databases">
        <authorList>
            <consortium name="Pathogen Informatics"/>
        </authorList>
    </citation>
    <scope>NUCLEOTIDE SEQUENCE [LARGE SCALE GENOMIC DNA]</scope>
    <source>
        <strain evidence="2 3">NCTC10918</strain>
    </source>
</reference>
<keyword evidence="1" id="KW-0472">Membrane</keyword>
<keyword evidence="1" id="KW-1133">Transmembrane helix</keyword>
<feature type="transmembrane region" description="Helical" evidence="1">
    <location>
        <begin position="37"/>
        <end position="58"/>
    </location>
</feature>
<feature type="transmembrane region" description="Helical" evidence="1">
    <location>
        <begin position="96"/>
        <end position="114"/>
    </location>
</feature>
<name>A0A448UXP5_9MICC</name>
<accession>A0A448UXP5</accession>
<gene>
    <name evidence="2" type="ORF">NCTC10918_01923</name>
</gene>
<evidence type="ECO:0000313" key="3">
    <source>
        <dbReference type="Proteomes" id="UP000270988"/>
    </source>
</evidence>
<dbReference type="EMBL" id="LR134521">
    <property type="protein sequence ID" value="VEJ30639.1"/>
    <property type="molecule type" value="Genomic_DNA"/>
</dbReference>
<evidence type="ECO:0000256" key="1">
    <source>
        <dbReference type="SAM" id="Phobius"/>
    </source>
</evidence>
<dbReference type="RefSeq" id="WP_141121373.1">
    <property type="nucleotide sequence ID" value="NZ_LR134521.1"/>
</dbReference>
<dbReference type="AlphaFoldDB" id="A0A448UXP5"/>
<evidence type="ECO:0000313" key="2">
    <source>
        <dbReference type="EMBL" id="VEJ30639.1"/>
    </source>
</evidence>
<feature type="transmembrane region" description="Helical" evidence="1">
    <location>
        <begin position="64"/>
        <end position="84"/>
    </location>
</feature>
<sequence>MEVFRGVVVVLHLIAFAVLLGSWFVEALSKSVRFTQLMQWSMTFTLITGLALAAPWGTTISLNYFKIGIKLSVLLIIAALLGIGRARQRQGKQIDGIFWLVGPLVVADATIAVLV</sequence>
<protein>
    <recommendedName>
        <fullName evidence="4">Fe-S protein</fullName>
    </recommendedName>
</protein>